<name>A0A4V3GUB5_9RHOB</name>
<evidence type="ECO:0000256" key="2">
    <source>
        <dbReference type="ARBA" id="ARBA00022448"/>
    </source>
</evidence>
<protein>
    <submittedName>
        <fullName evidence="9">Peptide/nickel transport system permease protein</fullName>
    </submittedName>
</protein>
<reference evidence="9 10" key="1">
    <citation type="submission" date="2019-03" db="EMBL/GenBank/DDBJ databases">
        <title>Genomic Encyclopedia of Type Strains, Phase IV (KMG-IV): sequencing the most valuable type-strain genomes for metagenomic binning, comparative biology and taxonomic classification.</title>
        <authorList>
            <person name="Goeker M."/>
        </authorList>
    </citation>
    <scope>NUCLEOTIDE SEQUENCE [LARGE SCALE GENOMIC DNA]</scope>
    <source>
        <strain evidence="9 10">JA181</strain>
    </source>
</reference>
<feature type="domain" description="ABC transmembrane type-1" evidence="8">
    <location>
        <begin position="75"/>
        <end position="264"/>
    </location>
</feature>
<dbReference type="SUPFAM" id="SSF161098">
    <property type="entry name" value="MetI-like"/>
    <property type="match status" value="1"/>
</dbReference>
<dbReference type="InterPro" id="IPR050366">
    <property type="entry name" value="BP-dependent_transpt_permease"/>
</dbReference>
<dbReference type="Pfam" id="PF00528">
    <property type="entry name" value="BPD_transp_1"/>
    <property type="match status" value="1"/>
</dbReference>
<evidence type="ECO:0000256" key="1">
    <source>
        <dbReference type="ARBA" id="ARBA00004651"/>
    </source>
</evidence>
<dbReference type="PROSITE" id="PS50928">
    <property type="entry name" value="ABC_TM1"/>
    <property type="match status" value="1"/>
</dbReference>
<accession>A0A4V3GUB5</accession>
<dbReference type="RefSeq" id="WP_134077647.1">
    <property type="nucleotide sequence ID" value="NZ_SOEB01000007.1"/>
</dbReference>
<evidence type="ECO:0000256" key="6">
    <source>
        <dbReference type="ARBA" id="ARBA00023136"/>
    </source>
</evidence>
<evidence type="ECO:0000256" key="7">
    <source>
        <dbReference type="RuleBase" id="RU363032"/>
    </source>
</evidence>
<feature type="transmembrane region" description="Helical" evidence="7">
    <location>
        <begin position="15"/>
        <end position="36"/>
    </location>
</feature>
<dbReference type="EMBL" id="SOEB01000007">
    <property type="protein sequence ID" value="TDX30173.1"/>
    <property type="molecule type" value="Genomic_DNA"/>
</dbReference>
<feature type="transmembrane region" description="Helical" evidence="7">
    <location>
        <begin position="120"/>
        <end position="147"/>
    </location>
</feature>
<comment type="caution">
    <text evidence="9">The sequence shown here is derived from an EMBL/GenBank/DDBJ whole genome shotgun (WGS) entry which is preliminary data.</text>
</comment>
<gene>
    <name evidence="9" type="ORF">EV657_107143</name>
</gene>
<feature type="transmembrane region" description="Helical" evidence="7">
    <location>
        <begin position="72"/>
        <end position="100"/>
    </location>
</feature>
<feature type="transmembrane region" description="Helical" evidence="7">
    <location>
        <begin position="240"/>
        <end position="260"/>
    </location>
</feature>
<dbReference type="InterPro" id="IPR000515">
    <property type="entry name" value="MetI-like"/>
</dbReference>
<sequence length="278" mass="28660">MIAALTLASPVRRDLLIRGGLALGLVAVLLLAALALPPEGPPVSALARNLAPSLAHPFGTDSLGRDMALRTALALATSIKVGLFAAVLSTAVAVVFGLAAASHRLADRLVGVATELALGLPHFVLILLISYAAGGGMAGVILGVGLTHWPRLTRVLRLEAQTVAASDYVAISRGLGRGPVWIARHHLAPHLIPQIVAGFVLIFPHAVLHEAGLSFVGLGIPPHLPSIGVILADSLRALMAGHWWVAVFPGAGLMLVALTVERFGEALRRAADPSEGVA</sequence>
<proteinExistence type="inferred from homology"/>
<evidence type="ECO:0000256" key="4">
    <source>
        <dbReference type="ARBA" id="ARBA00022692"/>
    </source>
</evidence>
<keyword evidence="6 7" id="KW-0472">Membrane</keyword>
<dbReference type="PANTHER" id="PTHR43386:SF23">
    <property type="entry name" value="ABC TRANSPORTER"/>
    <property type="match status" value="1"/>
</dbReference>
<keyword evidence="5 7" id="KW-1133">Transmembrane helix</keyword>
<comment type="subcellular location">
    <subcellularLocation>
        <location evidence="1 7">Cell membrane</location>
        <topology evidence="1 7">Multi-pass membrane protein</topology>
    </subcellularLocation>
</comment>
<keyword evidence="3" id="KW-1003">Cell membrane</keyword>
<keyword evidence="4 7" id="KW-0812">Transmembrane</keyword>
<dbReference type="Proteomes" id="UP000295484">
    <property type="component" value="Unassembled WGS sequence"/>
</dbReference>
<evidence type="ECO:0000256" key="3">
    <source>
        <dbReference type="ARBA" id="ARBA00022475"/>
    </source>
</evidence>
<dbReference type="InterPro" id="IPR035906">
    <property type="entry name" value="MetI-like_sf"/>
</dbReference>
<comment type="similarity">
    <text evidence="7">Belongs to the binding-protein-dependent transport system permease family.</text>
</comment>
<dbReference type="PANTHER" id="PTHR43386">
    <property type="entry name" value="OLIGOPEPTIDE TRANSPORT SYSTEM PERMEASE PROTEIN APPC"/>
    <property type="match status" value="1"/>
</dbReference>
<dbReference type="CDD" id="cd06261">
    <property type="entry name" value="TM_PBP2"/>
    <property type="match status" value="1"/>
</dbReference>
<dbReference type="GO" id="GO:0055085">
    <property type="term" value="P:transmembrane transport"/>
    <property type="evidence" value="ECO:0007669"/>
    <property type="project" value="InterPro"/>
</dbReference>
<keyword evidence="2 7" id="KW-0813">Transport</keyword>
<dbReference type="AlphaFoldDB" id="A0A4V3GUB5"/>
<organism evidence="9 10">
    <name type="scientific">Rhodovulum visakhapatnamense</name>
    <dbReference type="NCBI Taxonomy" id="364297"/>
    <lineage>
        <taxon>Bacteria</taxon>
        <taxon>Pseudomonadati</taxon>
        <taxon>Pseudomonadota</taxon>
        <taxon>Alphaproteobacteria</taxon>
        <taxon>Rhodobacterales</taxon>
        <taxon>Paracoccaceae</taxon>
        <taxon>Rhodovulum</taxon>
    </lineage>
</organism>
<evidence type="ECO:0000313" key="9">
    <source>
        <dbReference type="EMBL" id="TDX30173.1"/>
    </source>
</evidence>
<evidence type="ECO:0000256" key="5">
    <source>
        <dbReference type="ARBA" id="ARBA00022989"/>
    </source>
</evidence>
<dbReference type="GO" id="GO:0005886">
    <property type="term" value="C:plasma membrane"/>
    <property type="evidence" value="ECO:0007669"/>
    <property type="project" value="UniProtKB-SubCell"/>
</dbReference>
<dbReference type="Gene3D" id="1.10.3720.10">
    <property type="entry name" value="MetI-like"/>
    <property type="match status" value="1"/>
</dbReference>
<evidence type="ECO:0000259" key="8">
    <source>
        <dbReference type="PROSITE" id="PS50928"/>
    </source>
</evidence>
<feature type="transmembrane region" description="Helical" evidence="7">
    <location>
        <begin position="195"/>
        <end position="220"/>
    </location>
</feature>
<evidence type="ECO:0000313" key="10">
    <source>
        <dbReference type="Proteomes" id="UP000295484"/>
    </source>
</evidence>